<dbReference type="EMBL" id="NKUJ01000125">
    <property type="protein sequence ID" value="RMJ12783.1"/>
    <property type="molecule type" value="Genomic_DNA"/>
</dbReference>
<name>A0A3M2S5D9_9HYPO</name>
<dbReference type="Proteomes" id="UP000277212">
    <property type="component" value="Unassembled WGS sequence"/>
</dbReference>
<evidence type="ECO:0000313" key="3">
    <source>
        <dbReference type="Proteomes" id="UP000277212"/>
    </source>
</evidence>
<accession>A0A3M2S5D9</accession>
<organism evidence="2 3">
    <name type="scientific">Fusarium kuroshium</name>
    <dbReference type="NCBI Taxonomy" id="2010991"/>
    <lineage>
        <taxon>Eukaryota</taxon>
        <taxon>Fungi</taxon>
        <taxon>Dikarya</taxon>
        <taxon>Ascomycota</taxon>
        <taxon>Pezizomycotina</taxon>
        <taxon>Sordariomycetes</taxon>
        <taxon>Hypocreomycetidae</taxon>
        <taxon>Hypocreales</taxon>
        <taxon>Nectriaceae</taxon>
        <taxon>Fusarium</taxon>
        <taxon>Fusarium solani species complex</taxon>
    </lineage>
</organism>
<evidence type="ECO:0000256" key="1">
    <source>
        <dbReference type="SAM" id="MobiDB-lite"/>
    </source>
</evidence>
<protein>
    <submittedName>
        <fullName evidence="2">Uncharacterized protein</fullName>
    </submittedName>
</protein>
<keyword evidence="3" id="KW-1185">Reference proteome</keyword>
<reference evidence="2 3" key="1">
    <citation type="submission" date="2017-06" db="EMBL/GenBank/DDBJ databases">
        <title>Comparative genomic analysis of Ambrosia Fusariam Clade fungi.</title>
        <authorList>
            <person name="Stajich J.E."/>
            <person name="Carrillo J."/>
            <person name="Kijimoto T."/>
            <person name="Eskalen A."/>
            <person name="O'Donnell K."/>
            <person name="Kasson M."/>
        </authorList>
    </citation>
    <scope>NUCLEOTIDE SEQUENCE [LARGE SCALE GENOMIC DNA]</scope>
    <source>
        <strain evidence="2">UCR3666</strain>
    </source>
</reference>
<sequence>MRLDNNKGPCLPRQRKDGQDNPTAQLALVSVSSPPPHSLSIFDISSTSTVPVPPIRLHRASRLGSPTSLALIHRS</sequence>
<gene>
    <name evidence="2" type="ORF">CDV36_007562</name>
</gene>
<comment type="caution">
    <text evidence="2">The sequence shown here is derived from an EMBL/GenBank/DDBJ whole genome shotgun (WGS) entry which is preliminary data.</text>
</comment>
<feature type="region of interest" description="Disordered" evidence="1">
    <location>
        <begin position="1"/>
        <end position="21"/>
    </location>
</feature>
<proteinExistence type="predicted"/>
<evidence type="ECO:0000313" key="2">
    <source>
        <dbReference type="EMBL" id="RMJ12783.1"/>
    </source>
</evidence>
<dbReference type="AlphaFoldDB" id="A0A3M2S5D9"/>